<organism evidence="1 2">
    <name type="scientific">Levilactobacillus tujiorum</name>
    <dbReference type="NCBI Taxonomy" id="2912243"/>
    <lineage>
        <taxon>Bacteria</taxon>
        <taxon>Bacillati</taxon>
        <taxon>Bacillota</taxon>
        <taxon>Bacilli</taxon>
        <taxon>Lactobacillales</taxon>
        <taxon>Lactobacillaceae</taxon>
        <taxon>Levilactobacillus</taxon>
    </lineage>
</organism>
<protein>
    <submittedName>
        <fullName evidence="1">Uncharacterized protein</fullName>
    </submittedName>
</protein>
<accession>A0ABX1L6N5</accession>
<name>A0ABX1L6N5_9LACO</name>
<dbReference type="EMBL" id="JAAVSD010000051">
    <property type="protein sequence ID" value="NLR30751.1"/>
    <property type="molecule type" value="Genomic_DNA"/>
</dbReference>
<dbReference type="Proteomes" id="UP000707477">
    <property type="component" value="Unassembled WGS sequence"/>
</dbReference>
<evidence type="ECO:0000313" key="1">
    <source>
        <dbReference type="EMBL" id="NLR30751.1"/>
    </source>
</evidence>
<sequence length="60" mass="6897">MEGKRGSECLLKSVSNIDFNPILQKDISGEENQGIVELNENDREKIAKEWLVEIFKFVKS</sequence>
<gene>
    <name evidence="1" type="ORF">HEQ44_11255</name>
</gene>
<proteinExistence type="predicted"/>
<reference evidence="1 2" key="1">
    <citation type="submission" date="2020-03" db="EMBL/GenBank/DDBJ databases">
        <authorList>
            <person name="Zhang Z."/>
            <person name="Guo Z."/>
            <person name="Hou Q."/>
            <person name="Shen X."/>
        </authorList>
    </citation>
    <scope>NUCLEOTIDE SEQUENCE [LARGE SCALE GENOMIC DNA]</scope>
    <source>
        <strain evidence="1 2">HBUAS51329</strain>
    </source>
</reference>
<evidence type="ECO:0000313" key="2">
    <source>
        <dbReference type="Proteomes" id="UP000707477"/>
    </source>
</evidence>
<keyword evidence="2" id="KW-1185">Reference proteome</keyword>
<comment type="caution">
    <text evidence="1">The sequence shown here is derived from an EMBL/GenBank/DDBJ whole genome shotgun (WGS) entry which is preliminary data.</text>
</comment>